<dbReference type="PANTHER" id="PTHR11550:SF0">
    <property type="entry name" value="CTP SYNTHASE-RELATED"/>
    <property type="match status" value="1"/>
</dbReference>
<dbReference type="InterPro" id="IPR027417">
    <property type="entry name" value="P-loop_NTPase"/>
</dbReference>
<reference evidence="13 14" key="1">
    <citation type="journal article" date="2024" name="Nat. Commun.">
        <title>Phylogenomics reveals the evolutionary origins of lichenization in chlorophyte algae.</title>
        <authorList>
            <person name="Puginier C."/>
            <person name="Libourel C."/>
            <person name="Otte J."/>
            <person name="Skaloud P."/>
            <person name="Haon M."/>
            <person name="Grisel S."/>
            <person name="Petersen M."/>
            <person name="Berrin J.G."/>
            <person name="Delaux P.M."/>
            <person name="Dal Grande F."/>
            <person name="Keller J."/>
        </authorList>
    </citation>
    <scope>NUCLEOTIDE SEQUENCE [LARGE SCALE GENOMIC DNA]</scope>
    <source>
        <strain evidence="13 14">SAG 2043</strain>
    </source>
</reference>
<feature type="domain" description="CTP synthase N-terminal" evidence="12">
    <location>
        <begin position="2"/>
        <end position="272"/>
    </location>
</feature>
<evidence type="ECO:0000256" key="1">
    <source>
        <dbReference type="ARBA" id="ARBA00005171"/>
    </source>
</evidence>
<dbReference type="SUPFAM" id="SSF52540">
    <property type="entry name" value="P-loop containing nucleoside triphosphate hydrolases"/>
    <property type="match status" value="1"/>
</dbReference>
<comment type="similarity">
    <text evidence="2 9">Belongs to the CTP synthase family.</text>
</comment>
<evidence type="ECO:0000259" key="11">
    <source>
        <dbReference type="Pfam" id="PF00117"/>
    </source>
</evidence>
<dbReference type="CDD" id="cd03113">
    <property type="entry name" value="CTPS_N"/>
    <property type="match status" value="1"/>
</dbReference>
<protein>
    <recommendedName>
        <fullName evidence="9">CTP synthase</fullName>
        <ecNumber evidence="9">6.3.4.2</ecNumber>
    </recommendedName>
    <alternativeName>
        <fullName evidence="9">UTP--ammonia ligase</fullName>
    </alternativeName>
</protein>
<dbReference type="Pfam" id="PF00117">
    <property type="entry name" value="GATase"/>
    <property type="match status" value="1"/>
</dbReference>
<organism evidence="13 14">
    <name type="scientific">[Myrmecia] bisecta</name>
    <dbReference type="NCBI Taxonomy" id="41462"/>
    <lineage>
        <taxon>Eukaryota</taxon>
        <taxon>Viridiplantae</taxon>
        <taxon>Chlorophyta</taxon>
        <taxon>core chlorophytes</taxon>
        <taxon>Trebouxiophyceae</taxon>
        <taxon>Trebouxiales</taxon>
        <taxon>Trebouxiaceae</taxon>
        <taxon>Myrmecia</taxon>
    </lineage>
</organism>
<keyword evidence="4 9" id="KW-0547">Nucleotide-binding</keyword>
<evidence type="ECO:0000256" key="8">
    <source>
        <dbReference type="ARBA" id="ARBA00047781"/>
    </source>
</evidence>
<evidence type="ECO:0000256" key="5">
    <source>
        <dbReference type="ARBA" id="ARBA00022840"/>
    </source>
</evidence>
<dbReference type="EMBL" id="JALJOR010000005">
    <property type="protein sequence ID" value="KAK9817078.1"/>
    <property type="molecule type" value="Genomic_DNA"/>
</dbReference>
<dbReference type="InterPro" id="IPR029062">
    <property type="entry name" value="Class_I_gatase-like"/>
</dbReference>
<dbReference type="GO" id="GO:0044210">
    <property type="term" value="P:'de novo' CTP biosynthetic process"/>
    <property type="evidence" value="ECO:0007669"/>
    <property type="project" value="UniProtKB-UniRule"/>
</dbReference>
<keyword evidence="3 9" id="KW-0436">Ligase</keyword>
<comment type="caution">
    <text evidence="13">The sequence shown here is derived from an EMBL/GenBank/DDBJ whole genome shotgun (WGS) entry which is preliminary data.</text>
</comment>
<evidence type="ECO:0000256" key="6">
    <source>
        <dbReference type="ARBA" id="ARBA00022962"/>
    </source>
</evidence>
<dbReference type="GO" id="GO:0019856">
    <property type="term" value="P:pyrimidine nucleobase biosynthetic process"/>
    <property type="evidence" value="ECO:0007669"/>
    <property type="project" value="TreeGrafter"/>
</dbReference>
<proteinExistence type="inferred from homology"/>
<dbReference type="GO" id="GO:0003883">
    <property type="term" value="F:CTP synthase activity"/>
    <property type="evidence" value="ECO:0007669"/>
    <property type="project" value="UniProtKB-UniRule"/>
</dbReference>
<dbReference type="SUPFAM" id="SSF52317">
    <property type="entry name" value="Class I glutamine amidotransferase-like"/>
    <property type="match status" value="1"/>
</dbReference>
<dbReference type="Proteomes" id="UP001489004">
    <property type="component" value="Unassembled WGS sequence"/>
</dbReference>
<dbReference type="HAMAP" id="MF_01227">
    <property type="entry name" value="PyrG"/>
    <property type="match status" value="1"/>
</dbReference>
<dbReference type="InterPro" id="IPR017456">
    <property type="entry name" value="CTP_synthase_N"/>
</dbReference>
<dbReference type="FunFam" id="3.40.50.300:FF:000305">
    <property type="entry name" value="CTP synthase"/>
    <property type="match status" value="1"/>
</dbReference>
<dbReference type="PANTHER" id="PTHR11550">
    <property type="entry name" value="CTP SYNTHASE"/>
    <property type="match status" value="1"/>
</dbReference>
<comment type="pathway">
    <text evidence="1 9">Pyrimidine metabolism; CTP biosynthesis via de novo pathway; CTP from UDP: step 2/2.</text>
</comment>
<feature type="region of interest" description="Disordered" evidence="10">
    <location>
        <begin position="557"/>
        <end position="582"/>
    </location>
</feature>
<evidence type="ECO:0000313" key="13">
    <source>
        <dbReference type="EMBL" id="KAK9817078.1"/>
    </source>
</evidence>
<dbReference type="EC" id="6.3.4.2" evidence="9"/>
<evidence type="ECO:0000313" key="14">
    <source>
        <dbReference type="Proteomes" id="UP001489004"/>
    </source>
</evidence>
<name>A0AAW1Q7W6_9CHLO</name>
<comment type="function">
    <text evidence="9">Catalyzes the ATP-dependent amination of UTP to CTP with either L-glutamine or ammonia as the source of nitrogen.</text>
</comment>
<dbReference type="FunFam" id="3.40.50.880:FF:000005">
    <property type="entry name" value="CTP synthase"/>
    <property type="match status" value="1"/>
</dbReference>
<keyword evidence="14" id="KW-1185">Reference proteome</keyword>
<dbReference type="NCBIfam" id="TIGR00337">
    <property type="entry name" value="PyrG"/>
    <property type="match status" value="1"/>
</dbReference>
<evidence type="ECO:0000256" key="3">
    <source>
        <dbReference type="ARBA" id="ARBA00022598"/>
    </source>
</evidence>
<dbReference type="Gene3D" id="3.40.50.300">
    <property type="entry name" value="P-loop containing nucleotide triphosphate hydrolases"/>
    <property type="match status" value="1"/>
</dbReference>
<keyword evidence="7 9" id="KW-0665">Pyrimidine biosynthesis</keyword>
<evidence type="ECO:0000256" key="9">
    <source>
        <dbReference type="RuleBase" id="RU810713"/>
    </source>
</evidence>
<evidence type="ECO:0000256" key="10">
    <source>
        <dbReference type="SAM" id="MobiDB-lite"/>
    </source>
</evidence>
<keyword evidence="5 9" id="KW-0067">ATP-binding</keyword>
<evidence type="ECO:0000256" key="7">
    <source>
        <dbReference type="ARBA" id="ARBA00022975"/>
    </source>
</evidence>
<dbReference type="PROSITE" id="PS51273">
    <property type="entry name" value="GATASE_TYPE_1"/>
    <property type="match status" value="1"/>
</dbReference>
<dbReference type="Gene3D" id="3.40.50.880">
    <property type="match status" value="1"/>
</dbReference>
<evidence type="ECO:0000256" key="2">
    <source>
        <dbReference type="ARBA" id="ARBA00007533"/>
    </source>
</evidence>
<gene>
    <name evidence="13" type="ORF">WJX72_009212</name>
</gene>
<dbReference type="GO" id="GO:0042802">
    <property type="term" value="F:identical protein binding"/>
    <property type="evidence" value="ECO:0007669"/>
    <property type="project" value="TreeGrafter"/>
</dbReference>
<evidence type="ECO:0000256" key="4">
    <source>
        <dbReference type="ARBA" id="ARBA00022741"/>
    </source>
</evidence>
<comment type="catalytic activity">
    <reaction evidence="8 9">
        <text>UTP + L-glutamine + ATP + H2O = CTP + L-glutamate + ADP + phosphate + 2 H(+)</text>
        <dbReference type="Rhea" id="RHEA:26426"/>
        <dbReference type="ChEBI" id="CHEBI:15377"/>
        <dbReference type="ChEBI" id="CHEBI:15378"/>
        <dbReference type="ChEBI" id="CHEBI:29985"/>
        <dbReference type="ChEBI" id="CHEBI:30616"/>
        <dbReference type="ChEBI" id="CHEBI:37563"/>
        <dbReference type="ChEBI" id="CHEBI:43474"/>
        <dbReference type="ChEBI" id="CHEBI:46398"/>
        <dbReference type="ChEBI" id="CHEBI:58359"/>
        <dbReference type="ChEBI" id="CHEBI:456216"/>
        <dbReference type="EC" id="6.3.4.2"/>
    </reaction>
</comment>
<accession>A0AAW1Q7W6</accession>
<dbReference type="CDD" id="cd01746">
    <property type="entry name" value="GATase1_CTP_Synthase"/>
    <property type="match status" value="1"/>
</dbReference>
<dbReference type="AlphaFoldDB" id="A0AAW1Q7W6"/>
<evidence type="ECO:0000259" key="12">
    <source>
        <dbReference type="Pfam" id="PF06418"/>
    </source>
</evidence>
<dbReference type="GO" id="GO:0005524">
    <property type="term" value="F:ATP binding"/>
    <property type="evidence" value="ECO:0007669"/>
    <property type="project" value="UniProtKB-KW"/>
</dbReference>
<dbReference type="Pfam" id="PF06418">
    <property type="entry name" value="CTP_synth_N"/>
    <property type="match status" value="1"/>
</dbReference>
<keyword evidence="6 9" id="KW-0315">Glutamine amidotransferase</keyword>
<dbReference type="InterPro" id="IPR033828">
    <property type="entry name" value="GATase1_CTP_Synthase"/>
</dbReference>
<sequence length="582" mass="63849">MKYVLVSGGVVSGLGKGVTASSIGVILKACGHRITSIKIDPYLNTDAGTMSPFEHGEVFVLDDGGEVDLDLGNYERFLDITLTRDNNLTTGKIYQAVIERERRGDYLGKTVQVVPHITDAIQDWIERVAHVPVDGRDGCPDVCVIELGGTVGDIESMPFIEALRQFQFRVGSSNFCCVHVSLVPVLGVVGEQKTKPTQHSVAVLRSLGLNPHLLACRSQEPLSDTVREKLALFCQVPTSHVLNMFDVSNIWHVPIVLEAQGAHESVCKQLALGGYDRMNLTVWRTTLAERWDNLGQTVSIAMVGKYTGLSDAYLSVIKALQHACLAVNRKLKIEWVEASSLEDATQAEAPDAWQEAWSKIKRSDGILVPGGFGNRGVEGMMLAAKYARTNSRPYLGICLGLQVAVIEFARSILSLQDANSVEFNEATPHPAVVFMPEGSTTHKGGTMRLGSRRTLLETVDCITAKLYQADRFVDERHRHRYEVNPNMVEQMEANGLRFVGKDETGTRMEIVELQGHPFYVAAQFHPEFKSRPGKPSALFLGLVLAASGKLDNFLSGTPLSPARQPPRKMARLSAGEPMVLKC</sequence>
<dbReference type="InterPro" id="IPR017926">
    <property type="entry name" value="GATASE"/>
</dbReference>
<dbReference type="NCBIfam" id="NF003792">
    <property type="entry name" value="PRK05380.1"/>
    <property type="match status" value="1"/>
</dbReference>
<dbReference type="InterPro" id="IPR004468">
    <property type="entry name" value="CTP_synthase"/>
</dbReference>
<feature type="domain" description="Glutamine amidotransferase" evidence="11">
    <location>
        <begin position="310"/>
        <end position="542"/>
    </location>
</feature>